<evidence type="ECO:0000259" key="13">
    <source>
        <dbReference type="PROSITE" id="PS50026"/>
    </source>
</evidence>
<comment type="subunit">
    <text evidence="9">Forms part of the large latent transforming growth factor beta precursor complex; removal is essential for activation of complex. Interacts with LTBP1 and TGFB1. Interacts with EFEMP2; this interaction promotes fibrillar deposition of EFEMP2.</text>
</comment>
<dbReference type="PROSITE" id="PS00010">
    <property type="entry name" value="ASX_HYDROXYL"/>
    <property type="match status" value="11"/>
</dbReference>
<keyword evidence="6" id="KW-0677">Repeat</keyword>
<gene>
    <name evidence="15" type="ORF">AB205_0089460</name>
</gene>
<feature type="non-terminal residue" evidence="15">
    <location>
        <position position="1"/>
    </location>
</feature>
<dbReference type="FunFam" id="2.10.25.10:FF:000024">
    <property type="entry name" value="Putative latent-transforming growth factor beta-binding protein 2"/>
    <property type="match status" value="1"/>
</dbReference>
<dbReference type="FunFam" id="2.10.25.10:FF:000194">
    <property type="entry name" value="Latent transforming growth factor beta binding protein 2"/>
    <property type="match status" value="2"/>
</dbReference>
<name>A0A2G9SKZ8_AQUCT</name>
<keyword evidence="7" id="KW-1015">Disulfide bond</keyword>
<evidence type="ECO:0000256" key="11">
    <source>
        <dbReference type="PROSITE-ProRule" id="PRU00076"/>
    </source>
</evidence>
<evidence type="ECO:0000256" key="4">
    <source>
        <dbReference type="ARBA" id="ARBA00022536"/>
    </source>
</evidence>
<protein>
    <recommendedName>
        <fullName evidence="10">Latent-transforming growth factor beta-binding protein 4</fullName>
    </recommendedName>
</protein>
<feature type="region of interest" description="Disordered" evidence="12">
    <location>
        <begin position="988"/>
        <end position="1082"/>
    </location>
</feature>
<dbReference type="SMART" id="SM00181">
    <property type="entry name" value="EGF"/>
    <property type="match status" value="17"/>
</dbReference>
<sequence>CASPFPGLMTQEICCRGSGVAWGIHDCTPCPGYQVIKIQLIRISVQVSGRPNSLGLVRPPLRSSLRFFTYAAYTRADFTADFARRTGFRRTIRYIDECKDPSFCQNGKCINTRGSFSCMCKEGYLLDASRSSCICRFILEDRRPDREQAGAQVTDQRITDRIQIYRPDRTQIQINRPSVTIERPSPTSPPERVDTEEEAPSQESKLCELNPQICGPGRCEPRPASYTCVCNNGYWLSTQGTHCIDMDECRQRPSPCANGRCENTMGSYRCACSAGFSTNPQGTECTDIDECNSGQQLCANGRCENTPGSYRCVCPSGFSLNAQSKACVDIDECRLTPRRLCLNGRCENTPGSYRCACLSGYTANAQGTDCQDIDECRQTPRPCGSGRCLNTPGSFRCSCPVGYRLNPQSNDCIDINECENPGACAGQECVNTPGSFQCRQCRLGYRLQNRRCVDINECQTESTCGPSGKCINTDGSFKCECVPGFRLNSDGTRCTDINECLEGEYCFPRGECQNTEGSYRCVCAEGFVTSPDGSSCVDKDECLQGTFCQGGRCTNTVGSFQCTCPTGLRATADKVNCADIDECQERGSPICGTQTCENTLGSYKCIAVCDAGYRLTSSGDCADINECANSTICGENAICENLIGSYRCTCNWGHEMSSEGQNCVDIDECLEYGDSICGSMRCQNTPGSYKCVSDCEPGYQLSLSGDCTDVNECETLQGVCGTALCENVEGSFLCNCPNSDEEFDPMFGKCIRTASAARPAFPSHSEAFRVDFVPTSGLKECYFNLEDPNVCQNVLSKNVSLAECCCTVGKGWGQGCQIQRCPSMESDNDECQEEEVCEGGNCVNTVGSYFCTCTPPLVLDSSQRRCVTNTSQTIDNNIALCWQAVGADLVCKRPLLDRQTTYTDCCCLYGEAWGMSCALCPARDSDDFEALCNVLRSPGYGSPGSPPADPYEYGSEYGAGYGVPYGADSFPNPPPRVVRPGYEAYPAPPGVGFGQRPPLPYGPRDPVYSLPPYESPDFESDISYPDSGIDELRPPFRRPESPYDPRLQPSPPRSRPRSPTTSRVGLEDGRRPQPWRPGGRDLDSWRAGLREAYDDRYEQFEGLQAEECGILNGCENGRCIRVPEGYTCDCYDGYRLDMTRMACIDINECDEAEDLSLLCLNGQCRNTDGSYECICSRGFVLSQQNYCVPSQQ</sequence>
<feature type="domain" description="TB" evidence="14">
    <location>
        <begin position="879"/>
        <end position="932"/>
    </location>
</feature>
<dbReference type="Gene3D" id="3.90.290.10">
    <property type="entry name" value="TGF-beta binding (TB) domain"/>
    <property type="match status" value="3"/>
</dbReference>
<dbReference type="FunFam" id="2.10.25.10:FF:000160">
    <property type="entry name" value="latent-transforming growth factor beta-binding protein 4 isoform X2"/>
    <property type="match status" value="1"/>
</dbReference>
<dbReference type="InterPro" id="IPR018097">
    <property type="entry name" value="EGF_Ca-bd_CS"/>
</dbReference>
<organism evidence="15 16">
    <name type="scientific">Aquarana catesbeiana</name>
    <name type="common">American bullfrog</name>
    <name type="synonym">Rana catesbeiana</name>
    <dbReference type="NCBI Taxonomy" id="8400"/>
    <lineage>
        <taxon>Eukaryota</taxon>
        <taxon>Metazoa</taxon>
        <taxon>Chordata</taxon>
        <taxon>Craniata</taxon>
        <taxon>Vertebrata</taxon>
        <taxon>Euteleostomi</taxon>
        <taxon>Amphibia</taxon>
        <taxon>Batrachia</taxon>
        <taxon>Anura</taxon>
        <taxon>Neobatrachia</taxon>
        <taxon>Ranoidea</taxon>
        <taxon>Ranidae</taxon>
        <taxon>Aquarana</taxon>
    </lineage>
</organism>
<feature type="domain" description="EGF-like" evidence="13">
    <location>
        <begin position="454"/>
        <end position="495"/>
    </location>
</feature>
<dbReference type="InterPro" id="IPR017878">
    <property type="entry name" value="TB_dom"/>
</dbReference>
<dbReference type="Gene3D" id="2.10.25.10">
    <property type="entry name" value="Laminin"/>
    <property type="match status" value="17"/>
</dbReference>
<reference evidence="16" key="1">
    <citation type="journal article" date="2017" name="Nat. Commun.">
        <title>The North American bullfrog draft genome provides insight into hormonal regulation of long noncoding RNA.</title>
        <authorList>
            <person name="Hammond S.A."/>
            <person name="Warren R.L."/>
            <person name="Vandervalk B.P."/>
            <person name="Kucuk E."/>
            <person name="Khan H."/>
            <person name="Gibb E.A."/>
            <person name="Pandoh P."/>
            <person name="Kirk H."/>
            <person name="Zhao Y."/>
            <person name="Jones M."/>
            <person name="Mungall A.J."/>
            <person name="Coope R."/>
            <person name="Pleasance S."/>
            <person name="Moore R.A."/>
            <person name="Holt R.A."/>
            <person name="Round J.M."/>
            <person name="Ohora S."/>
            <person name="Walle B.V."/>
            <person name="Veldhoen N."/>
            <person name="Helbing C.C."/>
            <person name="Birol I."/>
        </authorList>
    </citation>
    <scope>NUCLEOTIDE SEQUENCE [LARGE SCALE GENOMIC DNA]</scope>
</reference>
<dbReference type="Pfam" id="PF12662">
    <property type="entry name" value="cEGF"/>
    <property type="match status" value="1"/>
</dbReference>
<dbReference type="InterPro" id="IPR013032">
    <property type="entry name" value="EGF-like_CS"/>
</dbReference>
<feature type="domain" description="EGF-like" evidence="13">
    <location>
        <begin position="245"/>
        <end position="286"/>
    </location>
</feature>
<dbReference type="Pfam" id="PF12661">
    <property type="entry name" value="hEGF"/>
    <property type="match status" value="1"/>
</dbReference>
<feature type="domain" description="EGF-like" evidence="13">
    <location>
        <begin position="538"/>
        <end position="578"/>
    </location>
</feature>
<comment type="caution">
    <text evidence="11">Lacks conserved residue(s) required for the propagation of feature annotation.</text>
</comment>
<feature type="domain" description="EGF-like" evidence="13">
    <location>
        <begin position="287"/>
        <end position="323"/>
    </location>
</feature>
<dbReference type="PANTHER" id="PTHR47333">
    <property type="entry name" value="VON WILLEBRAND FACTOR C AND EGF DOMAIN-CONTAINING PROTEIN"/>
    <property type="match status" value="1"/>
</dbReference>
<proteinExistence type="predicted"/>
<dbReference type="FunFam" id="2.10.25.10:FF:000017">
    <property type="entry name" value="latent-transforming growth factor beta-binding protein 4 isoform X1"/>
    <property type="match status" value="5"/>
</dbReference>
<dbReference type="Pfam" id="PF07645">
    <property type="entry name" value="EGF_CA"/>
    <property type="match status" value="13"/>
</dbReference>
<evidence type="ECO:0000256" key="10">
    <source>
        <dbReference type="ARBA" id="ARBA00072995"/>
    </source>
</evidence>
<dbReference type="InterPro" id="IPR001881">
    <property type="entry name" value="EGF-like_Ca-bd_dom"/>
</dbReference>
<evidence type="ECO:0000256" key="12">
    <source>
        <dbReference type="SAM" id="MobiDB-lite"/>
    </source>
</evidence>
<evidence type="ECO:0000256" key="9">
    <source>
        <dbReference type="ARBA" id="ARBA00064273"/>
    </source>
</evidence>
<comment type="subcellular location">
    <subcellularLocation>
        <location evidence="1">Secreted</location>
        <location evidence="1">Extracellular space</location>
        <location evidence="1">Extracellular matrix</location>
    </subcellularLocation>
</comment>
<dbReference type="SMART" id="SM00179">
    <property type="entry name" value="EGF_CA"/>
    <property type="match status" value="17"/>
</dbReference>
<dbReference type="InterPro" id="IPR009030">
    <property type="entry name" value="Growth_fac_rcpt_cys_sf"/>
</dbReference>
<feature type="domain" description="EGF-like" evidence="13">
    <location>
        <begin position="1145"/>
        <end position="1188"/>
    </location>
</feature>
<evidence type="ECO:0000256" key="8">
    <source>
        <dbReference type="ARBA" id="ARBA00023180"/>
    </source>
</evidence>
<feature type="domain" description="EGF-like" evidence="13">
    <location>
        <begin position="496"/>
        <end position="537"/>
    </location>
</feature>
<dbReference type="InterPro" id="IPR000152">
    <property type="entry name" value="EGF-type_Asp/Asn_hydroxyl_site"/>
</dbReference>
<dbReference type="FunFam" id="2.10.25.10:FF:000003">
    <property type="entry name" value="fibrillin-1 isoform X1"/>
    <property type="match status" value="1"/>
</dbReference>
<dbReference type="FunFam" id="2.10.25.10:FF:000046">
    <property type="entry name" value="Latent-transforming growth factor beta-binding protein 1 isoform x2"/>
    <property type="match status" value="1"/>
</dbReference>
<evidence type="ECO:0000313" key="15">
    <source>
        <dbReference type="EMBL" id="PIO40081.1"/>
    </source>
</evidence>
<evidence type="ECO:0000256" key="2">
    <source>
        <dbReference type="ARBA" id="ARBA00022525"/>
    </source>
</evidence>
<keyword evidence="5" id="KW-0732">Signal</keyword>
<feature type="domain" description="EGF-like" evidence="13">
    <location>
        <begin position="827"/>
        <end position="863"/>
    </location>
</feature>
<dbReference type="InterPro" id="IPR049883">
    <property type="entry name" value="NOTCH1_EGF-like"/>
</dbReference>
<dbReference type="OrthoDB" id="10045365at2759"/>
<dbReference type="FunFam" id="2.10.25.10:FF:000096">
    <property type="entry name" value="Putative fibrillin 2"/>
    <property type="match status" value="1"/>
</dbReference>
<dbReference type="CDD" id="cd00054">
    <property type="entry name" value="EGF_CA"/>
    <property type="match status" value="12"/>
</dbReference>
<feature type="domain" description="EGF-like" evidence="13">
    <location>
        <begin position="329"/>
        <end position="371"/>
    </location>
</feature>
<dbReference type="AlphaFoldDB" id="A0A2G9SKZ8"/>
<keyword evidence="4 11" id="KW-0245">EGF-like domain</keyword>
<dbReference type="FunFam" id="3.90.290.10:FF:000004">
    <property type="entry name" value="latent-transforming growth factor beta-binding protein 1 isoform X1"/>
    <property type="match status" value="1"/>
</dbReference>
<dbReference type="PROSITE" id="PS01186">
    <property type="entry name" value="EGF_2"/>
    <property type="match status" value="6"/>
</dbReference>
<dbReference type="SUPFAM" id="SSF57581">
    <property type="entry name" value="TB module/8-cys domain"/>
    <property type="match status" value="3"/>
</dbReference>
<feature type="compositionally biased region" description="Basic and acidic residues" evidence="12">
    <location>
        <begin position="1030"/>
        <end position="1043"/>
    </location>
</feature>
<feature type="region of interest" description="Disordered" evidence="12">
    <location>
        <begin position="176"/>
        <end position="203"/>
    </location>
</feature>
<dbReference type="PROSITE" id="PS51364">
    <property type="entry name" value="TB"/>
    <property type="match status" value="3"/>
</dbReference>
<accession>A0A2G9SKZ8</accession>
<feature type="domain" description="TB" evidence="14">
    <location>
        <begin position="779"/>
        <end position="822"/>
    </location>
</feature>
<keyword evidence="2" id="KW-0964">Secreted</keyword>
<feature type="domain" description="EGF-like" evidence="13">
    <location>
        <begin position="372"/>
        <end position="408"/>
    </location>
</feature>
<feature type="domain" description="EGF-like" evidence="13">
    <location>
        <begin position="94"/>
        <end position="130"/>
    </location>
</feature>
<dbReference type="EMBL" id="KV924946">
    <property type="protein sequence ID" value="PIO40081.1"/>
    <property type="molecule type" value="Genomic_DNA"/>
</dbReference>
<dbReference type="PANTHER" id="PTHR47333:SF4">
    <property type="entry name" value="EGF-LIKE DOMAIN-CONTAINING PROTEIN"/>
    <property type="match status" value="1"/>
</dbReference>
<evidence type="ECO:0000256" key="3">
    <source>
        <dbReference type="ARBA" id="ARBA00022530"/>
    </source>
</evidence>
<keyword evidence="8" id="KW-0325">Glycoprotein</keyword>
<evidence type="ECO:0000256" key="1">
    <source>
        <dbReference type="ARBA" id="ARBA00004498"/>
    </source>
</evidence>
<keyword evidence="3" id="KW-0272">Extracellular matrix</keyword>
<dbReference type="InterPro" id="IPR052080">
    <property type="entry name" value="vWF_C/EGF_Fibrillin"/>
</dbReference>
<feature type="domain" description="EGF-like" evidence="13">
    <location>
        <begin position="623"/>
        <end position="664"/>
    </location>
</feature>
<evidence type="ECO:0000313" key="16">
    <source>
        <dbReference type="Proteomes" id="UP000228934"/>
    </source>
</evidence>
<dbReference type="SUPFAM" id="SSF57196">
    <property type="entry name" value="EGF/Laminin"/>
    <property type="match status" value="4"/>
</dbReference>
<dbReference type="PROSITE" id="PS01187">
    <property type="entry name" value="EGF_CA"/>
    <property type="match status" value="7"/>
</dbReference>
<dbReference type="PROSITE" id="PS50026">
    <property type="entry name" value="EGF_3"/>
    <property type="match status" value="11"/>
</dbReference>
<dbReference type="InterPro" id="IPR026823">
    <property type="entry name" value="cEGF"/>
</dbReference>
<dbReference type="GO" id="GO:0031012">
    <property type="term" value="C:extracellular matrix"/>
    <property type="evidence" value="ECO:0007669"/>
    <property type="project" value="UniProtKB-ARBA"/>
</dbReference>
<evidence type="ECO:0000259" key="14">
    <source>
        <dbReference type="PROSITE" id="PS51364"/>
    </source>
</evidence>
<dbReference type="FunFam" id="2.10.25.10:FF:000115">
    <property type="entry name" value="latent-transforming growth factor beta-binding protein 4 isoform X2"/>
    <property type="match status" value="1"/>
</dbReference>
<evidence type="ECO:0000256" key="6">
    <source>
        <dbReference type="ARBA" id="ARBA00022737"/>
    </source>
</evidence>
<dbReference type="FunFam" id="2.10.25.10:FF:000056">
    <property type="entry name" value="Latent-transforming growth factor beta-binding protein 3 isoform 2"/>
    <property type="match status" value="1"/>
</dbReference>
<dbReference type="InterPro" id="IPR000742">
    <property type="entry name" value="EGF"/>
</dbReference>
<dbReference type="Pfam" id="PF00683">
    <property type="entry name" value="TB"/>
    <property type="match status" value="2"/>
</dbReference>
<dbReference type="GO" id="GO:0005509">
    <property type="term" value="F:calcium ion binding"/>
    <property type="evidence" value="ECO:0007669"/>
    <property type="project" value="InterPro"/>
</dbReference>
<dbReference type="FunFam" id="2.10.25.10:FF:000005">
    <property type="entry name" value="Fibrillin 2"/>
    <property type="match status" value="1"/>
</dbReference>
<dbReference type="InterPro" id="IPR036773">
    <property type="entry name" value="TB_dom_sf"/>
</dbReference>
<evidence type="ECO:0000256" key="7">
    <source>
        <dbReference type="ARBA" id="ARBA00023157"/>
    </source>
</evidence>
<dbReference type="SUPFAM" id="SSF57184">
    <property type="entry name" value="Growth factor receptor domain"/>
    <property type="match status" value="6"/>
</dbReference>
<feature type="domain" description="TB" evidence="14">
    <location>
        <begin position="1"/>
        <end position="31"/>
    </location>
</feature>
<keyword evidence="16" id="KW-1185">Reference proteome</keyword>
<evidence type="ECO:0000256" key="5">
    <source>
        <dbReference type="ARBA" id="ARBA00022729"/>
    </source>
</evidence>
<dbReference type="Proteomes" id="UP000228934">
    <property type="component" value="Unassembled WGS sequence"/>
</dbReference>